<accession>A0A0L7QTY2</accession>
<reference evidence="1 2" key="1">
    <citation type="submission" date="2015-07" db="EMBL/GenBank/DDBJ databases">
        <title>The genome of Habropoda laboriosa.</title>
        <authorList>
            <person name="Pan H."/>
            <person name="Kapheim K."/>
        </authorList>
    </citation>
    <scope>NUCLEOTIDE SEQUENCE [LARGE SCALE GENOMIC DNA]</scope>
    <source>
        <strain evidence="1">0110345459</strain>
    </source>
</reference>
<evidence type="ECO:0000313" key="1">
    <source>
        <dbReference type="EMBL" id="KOC61906.1"/>
    </source>
</evidence>
<gene>
    <name evidence="1" type="ORF">WH47_05342</name>
</gene>
<dbReference type="Proteomes" id="UP000053825">
    <property type="component" value="Unassembled WGS sequence"/>
</dbReference>
<evidence type="ECO:0000313" key="2">
    <source>
        <dbReference type="Proteomes" id="UP000053825"/>
    </source>
</evidence>
<proteinExistence type="predicted"/>
<sequence>MNSEGKRDEGEDYALNAWTVVHFLEVPGDVSGETSRTSSAGIVYAGVNAHGCGDELSSFVDVCTMLCRLDTGSKDHPNDWDLQKLIYGRAGCSLVLLVRGG</sequence>
<name>A0A0L7QTY2_9HYME</name>
<organism evidence="1 2">
    <name type="scientific">Habropoda laboriosa</name>
    <dbReference type="NCBI Taxonomy" id="597456"/>
    <lineage>
        <taxon>Eukaryota</taxon>
        <taxon>Metazoa</taxon>
        <taxon>Ecdysozoa</taxon>
        <taxon>Arthropoda</taxon>
        <taxon>Hexapoda</taxon>
        <taxon>Insecta</taxon>
        <taxon>Pterygota</taxon>
        <taxon>Neoptera</taxon>
        <taxon>Endopterygota</taxon>
        <taxon>Hymenoptera</taxon>
        <taxon>Apocrita</taxon>
        <taxon>Aculeata</taxon>
        <taxon>Apoidea</taxon>
        <taxon>Anthophila</taxon>
        <taxon>Apidae</taxon>
        <taxon>Habropoda</taxon>
    </lineage>
</organism>
<keyword evidence="2" id="KW-1185">Reference proteome</keyword>
<protein>
    <submittedName>
        <fullName evidence="1">Uncharacterized protein</fullName>
    </submittedName>
</protein>
<dbReference type="EMBL" id="KQ414744">
    <property type="protein sequence ID" value="KOC61906.1"/>
    <property type="molecule type" value="Genomic_DNA"/>
</dbReference>
<dbReference type="AlphaFoldDB" id="A0A0L7QTY2"/>